<gene>
    <name evidence="1" type="ORF">DFO77_11899</name>
</gene>
<comment type="caution">
    <text evidence="1">The sequence shown here is derived from an EMBL/GenBank/DDBJ whole genome shotgun (WGS) entry which is preliminary data.</text>
</comment>
<dbReference type="EMBL" id="QPIZ01000018">
    <property type="protein sequence ID" value="RCW31382.1"/>
    <property type="molecule type" value="Genomic_DNA"/>
</dbReference>
<accession>A0A368URG9</accession>
<dbReference type="Proteomes" id="UP000252733">
    <property type="component" value="Unassembled WGS sequence"/>
</dbReference>
<keyword evidence="2" id="KW-1185">Reference proteome</keyword>
<dbReference type="RefSeq" id="WP_114437494.1">
    <property type="nucleotide sequence ID" value="NZ_QPIZ01000018.1"/>
</dbReference>
<evidence type="ECO:0000313" key="1">
    <source>
        <dbReference type="EMBL" id="RCW31382.1"/>
    </source>
</evidence>
<dbReference type="AlphaFoldDB" id="A0A368URG9"/>
<protein>
    <submittedName>
        <fullName evidence="1">Uncharacterized protein</fullName>
    </submittedName>
</protein>
<organism evidence="1 2">
    <name type="scientific">Marinilabilia salmonicolor</name>
    <dbReference type="NCBI Taxonomy" id="989"/>
    <lineage>
        <taxon>Bacteria</taxon>
        <taxon>Pseudomonadati</taxon>
        <taxon>Bacteroidota</taxon>
        <taxon>Bacteroidia</taxon>
        <taxon>Marinilabiliales</taxon>
        <taxon>Marinilabiliaceae</taxon>
        <taxon>Marinilabilia</taxon>
    </lineage>
</organism>
<sequence length="220" mass="25336">MTETKQQPQAPEKVYFDEVRYNHSFRAYESAAVFIQQALDAFNNLDIGKPDRAVLDAILSNNPESLKERYLKKIDSDIKETVKNRNIASKLFSMMDEPFNEWADLARKTFEKVEKRFMSGTAASTPYRVEWFTLKAGKVVFDAKELEKEFSIYLDTDQRKEFYSKALEAFKLLDELQTMAKQAAGNAIPGEIIATGNRQNCFGLVDMNNIVFNPEFLRNL</sequence>
<proteinExistence type="predicted"/>
<evidence type="ECO:0000313" key="2">
    <source>
        <dbReference type="Proteomes" id="UP000252733"/>
    </source>
</evidence>
<reference evidence="1 2" key="1">
    <citation type="submission" date="2018-07" db="EMBL/GenBank/DDBJ databases">
        <title>Freshwater and sediment microbial communities from various areas in North America, analyzing microbe dynamics in response to fracking.</title>
        <authorList>
            <person name="Lamendella R."/>
        </authorList>
    </citation>
    <scope>NUCLEOTIDE SEQUENCE [LARGE SCALE GENOMIC DNA]</scope>
    <source>
        <strain evidence="1 2">160A</strain>
    </source>
</reference>
<name>A0A368URG9_9BACT</name>